<evidence type="ECO:0000313" key="2">
    <source>
        <dbReference type="EMBL" id="MBK5896356.1"/>
    </source>
</evidence>
<feature type="domain" description="Integrase catalytic" evidence="1">
    <location>
        <begin position="130"/>
        <end position="304"/>
    </location>
</feature>
<evidence type="ECO:0000313" key="3">
    <source>
        <dbReference type="Proteomes" id="UP000604730"/>
    </source>
</evidence>
<dbReference type="PANTHER" id="PTHR35004">
    <property type="entry name" value="TRANSPOSASE RV3428C-RELATED"/>
    <property type="match status" value="1"/>
</dbReference>
<comment type="caution">
    <text evidence="2">The sequence shown here is derived from an EMBL/GenBank/DDBJ whole genome shotgun (WGS) entry which is preliminary data.</text>
</comment>
<dbReference type="InterPro" id="IPR012337">
    <property type="entry name" value="RNaseH-like_sf"/>
</dbReference>
<gene>
    <name evidence="2" type="ORF">JJN12_00945</name>
</gene>
<dbReference type="PROSITE" id="PS50994">
    <property type="entry name" value="INTEGRASE"/>
    <property type="match status" value="1"/>
</dbReference>
<dbReference type="Pfam" id="PF00665">
    <property type="entry name" value="rve"/>
    <property type="match status" value="1"/>
</dbReference>
<sequence>MKSITEEMRFRQRLCEYAIKNGVTQAARRYHTNRQFVYRQLKKYDGDVRSLALKSRKPHNNPNAHNEEELDLIRRMLKRNGLYGLAEVYVRCKRKGYTRSFGSMCKQIRKRGYIKPKIHRKSYTKYERMDGRYPGDKVQVDIKYVPEECVRFPSYGDRYYQITAIDEYSRKRVLKIVKEKSTYETSKYLLELEKNMGFKINTIQVDNGYEFVNDAEKTNRKTRFQFVAEHLGMKIKRTRPYSPWQNGKVERSHREDGKILYGRKIFRSEKELKTAVKKHMQRYNSTAKISLNFKSPNEIVSEYFSKCNICLDN</sequence>
<protein>
    <submittedName>
        <fullName evidence="2">Transposase</fullName>
    </submittedName>
</protein>
<dbReference type="RefSeq" id="WP_208427936.1">
    <property type="nucleotide sequence ID" value="NZ_JAEPRJ010000001.1"/>
</dbReference>
<reference evidence="2 3" key="1">
    <citation type="submission" date="2021-01" db="EMBL/GenBank/DDBJ databases">
        <title>Isolation and description of Catonella massiliensis sp. nov., a novel Catonella species, isolated from a stable periodontitis subject.</title>
        <authorList>
            <person name="Antezack A."/>
            <person name="Boxberger M."/>
            <person name="La Scola B."/>
            <person name="Monnet-Corti V."/>
        </authorList>
    </citation>
    <scope>NUCLEOTIDE SEQUENCE [LARGE SCALE GENOMIC DNA]</scope>
    <source>
        <strain evidence="2 3">Marseille-Q4567</strain>
    </source>
</reference>
<organism evidence="2 3">
    <name type="scientific">Catonella massiliensis</name>
    <dbReference type="NCBI Taxonomy" id="2799636"/>
    <lineage>
        <taxon>Bacteria</taxon>
        <taxon>Bacillati</taxon>
        <taxon>Bacillota</taxon>
        <taxon>Clostridia</taxon>
        <taxon>Lachnospirales</taxon>
        <taxon>Lachnospiraceae</taxon>
        <taxon>Catonella</taxon>
    </lineage>
</organism>
<dbReference type="InterPro" id="IPR009057">
    <property type="entry name" value="Homeodomain-like_sf"/>
</dbReference>
<dbReference type="Gene3D" id="3.30.420.10">
    <property type="entry name" value="Ribonuclease H-like superfamily/Ribonuclease H"/>
    <property type="match status" value="1"/>
</dbReference>
<keyword evidence="3" id="KW-1185">Reference proteome</keyword>
<name>A0ABS1IWT4_9FIRM</name>
<dbReference type="SUPFAM" id="SSF53098">
    <property type="entry name" value="Ribonuclease H-like"/>
    <property type="match status" value="1"/>
</dbReference>
<dbReference type="SUPFAM" id="SSF46689">
    <property type="entry name" value="Homeodomain-like"/>
    <property type="match status" value="1"/>
</dbReference>
<dbReference type="InterPro" id="IPR001584">
    <property type="entry name" value="Integrase_cat-core"/>
</dbReference>
<dbReference type="Proteomes" id="UP000604730">
    <property type="component" value="Unassembled WGS sequence"/>
</dbReference>
<dbReference type="PANTHER" id="PTHR35004:SF7">
    <property type="entry name" value="INTEGRASE PROTEIN"/>
    <property type="match status" value="1"/>
</dbReference>
<evidence type="ECO:0000259" key="1">
    <source>
        <dbReference type="PROSITE" id="PS50994"/>
    </source>
</evidence>
<accession>A0ABS1IWT4</accession>
<dbReference type="InterPro" id="IPR036397">
    <property type="entry name" value="RNaseH_sf"/>
</dbReference>
<dbReference type="EMBL" id="JAEPRJ010000001">
    <property type="protein sequence ID" value="MBK5896356.1"/>
    <property type="molecule type" value="Genomic_DNA"/>
</dbReference>
<proteinExistence type="predicted"/>